<accession>A0ABM5KPB6</accession>
<evidence type="ECO:0000313" key="2">
    <source>
        <dbReference type="Proteomes" id="UP001652700"/>
    </source>
</evidence>
<dbReference type="EnsemblMetazoa" id="XM_050656083.1">
    <property type="protein sequence ID" value="XP_050512040.1"/>
    <property type="gene ID" value="LOC126888064"/>
</dbReference>
<name>A0ABM5KPB6_DIAVI</name>
<sequence>MESAEGDLCPAVDAYGLMMMSALVSYVRKMAYFGHVVRGDRYNILQLIMMGKIEGRRGIGRKQASWLKNIREWTGIKKAEHLFRIARDRDSFAMLIANVKGT</sequence>
<organism evidence="1 2">
    <name type="scientific">Diabrotica virgifera virgifera</name>
    <name type="common">western corn rootworm</name>
    <dbReference type="NCBI Taxonomy" id="50390"/>
    <lineage>
        <taxon>Eukaryota</taxon>
        <taxon>Metazoa</taxon>
        <taxon>Ecdysozoa</taxon>
        <taxon>Arthropoda</taxon>
        <taxon>Hexapoda</taxon>
        <taxon>Insecta</taxon>
        <taxon>Pterygota</taxon>
        <taxon>Neoptera</taxon>
        <taxon>Endopterygota</taxon>
        <taxon>Coleoptera</taxon>
        <taxon>Polyphaga</taxon>
        <taxon>Cucujiformia</taxon>
        <taxon>Chrysomeloidea</taxon>
        <taxon>Chrysomelidae</taxon>
        <taxon>Galerucinae</taxon>
        <taxon>Diabroticina</taxon>
        <taxon>Diabroticites</taxon>
        <taxon>Diabrotica</taxon>
    </lineage>
</organism>
<dbReference type="GeneID" id="126888064"/>
<proteinExistence type="predicted"/>
<dbReference type="RefSeq" id="XP_050512040.1">
    <property type="nucleotide sequence ID" value="XM_050656083.1"/>
</dbReference>
<evidence type="ECO:0000313" key="1">
    <source>
        <dbReference type="EnsemblMetazoa" id="XP_050512040.1"/>
    </source>
</evidence>
<protein>
    <submittedName>
        <fullName evidence="1">Uncharacterized protein</fullName>
    </submittedName>
</protein>
<keyword evidence="2" id="KW-1185">Reference proteome</keyword>
<reference evidence="1" key="1">
    <citation type="submission" date="2025-05" db="UniProtKB">
        <authorList>
            <consortium name="EnsemblMetazoa"/>
        </authorList>
    </citation>
    <scope>IDENTIFICATION</scope>
</reference>
<dbReference type="Proteomes" id="UP001652700">
    <property type="component" value="Unplaced"/>
</dbReference>